<organism evidence="8 9">
    <name type="scientific">Temnothorax longispinosus</name>
    <dbReference type="NCBI Taxonomy" id="300112"/>
    <lineage>
        <taxon>Eukaryota</taxon>
        <taxon>Metazoa</taxon>
        <taxon>Ecdysozoa</taxon>
        <taxon>Arthropoda</taxon>
        <taxon>Hexapoda</taxon>
        <taxon>Insecta</taxon>
        <taxon>Pterygota</taxon>
        <taxon>Neoptera</taxon>
        <taxon>Endopterygota</taxon>
        <taxon>Hymenoptera</taxon>
        <taxon>Apocrita</taxon>
        <taxon>Aculeata</taxon>
        <taxon>Formicoidea</taxon>
        <taxon>Formicidae</taxon>
        <taxon>Myrmicinae</taxon>
        <taxon>Temnothorax</taxon>
    </lineage>
</organism>
<feature type="compositionally biased region" description="Basic and acidic residues" evidence="6">
    <location>
        <begin position="1288"/>
        <end position="1298"/>
    </location>
</feature>
<dbReference type="CDD" id="cd02674">
    <property type="entry name" value="Peptidase_C19R"/>
    <property type="match status" value="1"/>
</dbReference>
<feature type="region of interest" description="Disordered" evidence="6">
    <location>
        <begin position="825"/>
        <end position="859"/>
    </location>
</feature>
<feature type="compositionally biased region" description="Acidic residues" evidence="6">
    <location>
        <begin position="1162"/>
        <end position="1184"/>
    </location>
</feature>
<feature type="compositionally biased region" description="Low complexity" evidence="6">
    <location>
        <begin position="968"/>
        <end position="979"/>
    </location>
</feature>
<dbReference type="InterPro" id="IPR029009">
    <property type="entry name" value="ASB_dom_sf"/>
</dbReference>
<dbReference type="Gene3D" id="3.90.70.10">
    <property type="entry name" value="Cysteine proteinases"/>
    <property type="match status" value="1"/>
</dbReference>
<feature type="compositionally biased region" description="Basic and acidic residues" evidence="6">
    <location>
        <begin position="1037"/>
        <end position="1049"/>
    </location>
</feature>
<dbReference type="FunFam" id="3.90.70.10:FF:000083">
    <property type="entry name" value="Uncharacterized protein, isoform B"/>
    <property type="match status" value="1"/>
</dbReference>
<dbReference type="Pfam" id="PF02826">
    <property type="entry name" value="2-Hacid_dh_C"/>
    <property type="match status" value="1"/>
</dbReference>
<dbReference type="SUPFAM" id="SSF143548">
    <property type="entry name" value="Serine metabolism enzymes domain"/>
    <property type="match status" value="1"/>
</dbReference>
<dbReference type="InterPro" id="IPR050185">
    <property type="entry name" value="Ub_carboxyl-term_hydrolase"/>
</dbReference>
<dbReference type="GO" id="GO:0004843">
    <property type="term" value="F:cysteine-type deubiquitinase activity"/>
    <property type="evidence" value="ECO:0007669"/>
    <property type="project" value="UniProtKB-EC"/>
</dbReference>
<dbReference type="Gene3D" id="3.30.1330.90">
    <property type="entry name" value="D-3-phosphoglycerate dehydrogenase, domain 3"/>
    <property type="match status" value="1"/>
</dbReference>
<dbReference type="InterPro" id="IPR038765">
    <property type="entry name" value="Papain-like_cys_pep_sf"/>
</dbReference>
<dbReference type="GO" id="GO:0016616">
    <property type="term" value="F:oxidoreductase activity, acting on the CH-OH group of donors, NAD or NADP as acceptor"/>
    <property type="evidence" value="ECO:0007669"/>
    <property type="project" value="InterPro"/>
</dbReference>
<sequence>MSILCEETDRKSGEMWAACSPRQEIQKFQQKTSLFLRLYFNLKKNALQIHHFLFEISAKIVDKNDIVKTHDIKVSKLSKLNVIDGMFPAKMRGQQIKSRIDIIISERVLKMPIQASTTSQFTVGPSYARHQLRNFEVLILSTFICESRWQRIANFFTSTRKDTEEDNMSVNFRSVLISDPVDESCGALLAEHGIPVTTKYRLPKDELINELQNHDALIVRSETKVTADVFAACPNLRVVGRAGTGVDNIDLQAATRKGVIVLNTPGGNSISACELTCALISSLARNVAQAAQSLKEGRWDRKLYSGYELSGKTLAILGMGRIGREVAYRMQSFGMNIVAFDPILKDETAAELGIRKLSLEQIWPIADYITVHTPLIPQTRNLINATTLAKCKKGVYIVNVARGGIVDEQALLNSLKSGHCGGAALDVFVEEPPKNAITLELIKHPRVIPTPHLGASTAEAQQRVAVEIAQQFLALSGKSTEYAVTGIVNAPVLSAAMTIENEPWIVLSKKLGQLAGRFLKGKLNTVIHSHTVGNGMQDKQFIHTAVLVGVLTGQTKNGLNLVNAPTLAQDIGVELQEGHIEDDNKAVVVKVGEHIIKGTVRDNQSLLLALDDAVFANGIVLRDYICLYRANRVQDLASIVNVFSSKGINIHNLNANGSWVIIQTDREVPIQIFAGNLQTPITTKCHFRHIQHPTGAPRLPALRQVYALGFLVLRSALAQQNAVTAATAIISSSSPLPPLPLSHARRIPMTVNAEIGHHVSPFCPRAHCCRISADNFAARPIRRASERGSRQELNSTEKLEEIGDPQRTMSYHRGGQAGAVAVSYSTSPMAPHSPSRRYSSGTGSGSTTTSTIGSTTSKFNTYRSTGTSSLLDRPTGFYTSSTSTGLRSNYISSEYRRSYCAPGSFYSSASTGTSVRRNYSSEYSRSNCSPARSVSSSSYGETGGSSGAALATTIVNGTSGSGSGRYISSTSASVSSSASSRERSSVDASAAAADIISRYSPAGYVPSIQRQQQASGGSAHHWRHRSTSSSLNELFGGDEREVERRDLRLESSLSSSSSSSSVATGSAAGLWSKSGKRRPPTNSTVLTTVGHARTDSAVSLAEVTTTVDDHVTHKPTDDDDENDGTKDDDDQHNNNGNIGDRGRDGNDEDIACGYGVNNNDNERDDDNDEDEDDDEDGDGDDANGDDNLNNCHHRFHQQRRHRPDEVSSAKRNVLSPPAAGGGGLIGVNSLDLLTNLATNSHNAELLINNNARDKLTGGKDEAENAEITTSDEVTRGAENVTPIVTFLQRDRVSDRDIPEDGGEENSVSSSTENGFDGTIDNIAGRPSVTHGDDPSIPSTSRRTDQPGLFSGTASNNLTSSPTNPSTAHPSIYRGVNEQYAIGWALSCLWTVTALVLTYAFFLGIAAPLITWPPKRVASRIGSLRLGNSAITRPAVSRIVRSSFARSQEGSPTNRSARSRLQALRDERCGLNGLRNIGNTCFMNSVIQCLSNTRPLLEYLLNEQHLADINTTTSGMKGALIKAFSQVIHELWEVGGDHVVNTTALKSQIQRFAPRFMGYSQQDAQEFLRYLLEGLHEDVNRVTTKLPPIHGDIPDSYTDMQKAVESWKRYIRSEDSTIVDVFVGQLRSSLRCTSCDHVSVTLDPFWDLSLPIPARSGTVKLSQCLEHFTREEVLDGDEKPTCSKCQMRRKCTKSFSIQKFPKILVIHLKRFSPMERFRGKLNVMVDFPLTGLDLSAFAAPRVPGCTYNLYGVANHSGTTYSGHYTAYCKHPYSGEWHEYNDSRVSVVSARSVVSSEAYVLFYEQQPHSSHL</sequence>
<evidence type="ECO:0000256" key="1">
    <source>
        <dbReference type="ARBA" id="ARBA00000707"/>
    </source>
</evidence>
<dbReference type="Pfam" id="PF00443">
    <property type="entry name" value="UCH"/>
    <property type="match status" value="1"/>
</dbReference>
<evidence type="ECO:0000256" key="5">
    <source>
        <dbReference type="ARBA" id="ARBA00023027"/>
    </source>
</evidence>
<evidence type="ECO:0000256" key="3">
    <source>
        <dbReference type="ARBA" id="ARBA00012759"/>
    </source>
</evidence>
<feature type="compositionally biased region" description="Basic residues" evidence="6">
    <location>
        <begin position="1191"/>
        <end position="1201"/>
    </location>
</feature>
<feature type="region of interest" description="Disordered" evidence="6">
    <location>
        <begin position="1254"/>
        <end position="1366"/>
    </location>
</feature>
<dbReference type="InterPro" id="IPR006139">
    <property type="entry name" value="D-isomer_2_OHA_DH_cat_dom"/>
</dbReference>
<dbReference type="InterPro" id="IPR036291">
    <property type="entry name" value="NAD(P)-bd_dom_sf"/>
</dbReference>
<feature type="compositionally biased region" description="Low complexity" evidence="6">
    <location>
        <begin position="921"/>
        <end position="940"/>
    </location>
</feature>
<feature type="region of interest" description="Disordered" evidence="6">
    <location>
        <begin position="961"/>
        <end position="987"/>
    </location>
</feature>
<dbReference type="PANTHER" id="PTHR21646">
    <property type="entry name" value="UBIQUITIN CARBOXYL-TERMINAL HYDROLASE"/>
    <property type="match status" value="1"/>
</dbReference>
<feature type="domain" description="USP" evidence="7">
    <location>
        <begin position="1471"/>
        <end position="1804"/>
    </location>
</feature>
<dbReference type="Proteomes" id="UP000310200">
    <property type="component" value="Unassembled WGS sequence"/>
</dbReference>
<dbReference type="PROSITE" id="PS00065">
    <property type="entry name" value="D_2_HYDROXYACID_DH_1"/>
    <property type="match status" value="1"/>
</dbReference>
<dbReference type="SUPFAM" id="SSF51735">
    <property type="entry name" value="NAD(P)-binding Rossmann-fold domains"/>
    <property type="match status" value="1"/>
</dbReference>
<feature type="compositionally biased region" description="Basic and acidic residues" evidence="6">
    <location>
        <begin position="1107"/>
        <end position="1116"/>
    </location>
</feature>
<proteinExistence type="inferred from homology"/>
<evidence type="ECO:0000256" key="2">
    <source>
        <dbReference type="ARBA" id="ARBA00005854"/>
    </source>
</evidence>
<keyword evidence="8" id="KW-0378">Hydrolase</keyword>
<dbReference type="InterPro" id="IPR045626">
    <property type="entry name" value="PGDH_ASB_dom"/>
</dbReference>
<feature type="region of interest" description="Disordered" evidence="6">
    <location>
        <begin position="921"/>
        <end position="942"/>
    </location>
</feature>
<comment type="caution">
    <text evidence="8">The sequence shown here is derived from an EMBL/GenBank/DDBJ whole genome shotgun (WGS) entry which is preliminary data.</text>
</comment>
<dbReference type="InterPro" id="IPR028889">
    <property type="entry name" value="USP"/>
</dbReference>
<reference evidence="8 9" key="1">
    <citation type="journal article" date="2019" name="Philos. Trans. R. Soc. Lond., B, Biol. Sci.">
        <title>Ant behaviour and brain gene expression of defending hosts depend on the ecological success of the intruding social parasite.</title>
        <authorList>
            <person name="Kaur R."/>
            <person name="Stoldt M."/>
            <person name="Jongepier E."/>
            <person name="Feldmeyer B."/>
            <person name="Menzel F."/>
            <person name="Bornberg-Bauer E."/>
            <person name="Foitzik S."/>
        </authorList>
    </citation>
    <scope>NUCLEOTIDE SEQUENCE [LARGE SCALE GENOMIC DNA]</scope>
    <source>
        <tissue evidence="8">Whole body</tissue>
    </source>
</reference>
<comment type="similarity">
    <text evidence="2">Belongs to the D-isomer specific 2-hydroxyacid dehydrogenase family.</text>
</comment>
<dbReference type="STRING" id="300112.A0A4S2KFK0"/>
<feature type="region of interest" description="Disordered" evidence="6">
    <location>
        <begin position="1008"/>
        <end position="1223"/>
    </location>
</feature>
<dbReference type="PROSITE" id="PS00972">
    <property type="entry name" value="USP_1"/>
    <property type="match status" value="1"/>
</dbReference>
<dbReference type="SUPFAM" id="SSF54001">
    <property type="entry name" value="Cysteine proteinases"/>
    <property type="match status" value="1"/>
</dbReference>
<dbReference type="SUPFAM" id="SSF52283">
    <property type="entry name" value="Formate/glycerate dehydrogenase catalytic domain-like"/>
    <property type="match status" value="1"/>
</dbReference>
<dbReference type="Gene3D" id="3.40.50.720">
    <property type="entry name" value="NAD(P)-binding Rossmann-like Domain"/>
    <property type="match status" value="2"/>
</dbReference>
<keyword evidence="5" id="KW-0520">NAD</keyword>
<dbReference type="FunFam" id="3.40.50.720:FF:000021">
    <property type="entry name" value="D-3-phosphoglycerate dehydrogenase"/>
    <property type="match status" value="1"/>
</dbReference>
<keyword evidence="4" id="KW-0560">Oxidoreductase</keyword>
<feature type="compositionally biased region" description="Low complexity" evidence="6">
    <location>
        <begin position="1352"/>
        <end position="1366"/>
    </location>
</feature>
<dbReference type="CDD" id="cd12173">
    <property type="entry name" value="PGDH_4"/>
    <property type="match status" value="1"/>
</dbReference>
<dbReference type="GO" id="GO:0016579">
    <property type="term" value="P:protein deubiquitination"/>
    <property type="evidence" value="ECO:0007669"/>
    <property type="project" value="InterPro"/>
</dbReference>
<dbReference type="GO" id="GO:0051287">
    <property type="term" value="F:NAD binding"/>
    <property type="evidence" value="ECO:0007669"/>
    <property type="project" value="InterPro"/>
</dbReference>
<feature type="compositionally biased region" description="Basic and acidic residues" evidence="6">
    <location>
        <begin position="1123"/>
        <end position="1132"/>
    </location>
</feature>
<dbReference type="EMBL" id="QBLH01002887">
    <property type="protein sequence ID" value="TGZ46378.1"/>
    <property type="molecule type" value="Genomic_DNA"/>
</dbReference>
<dbReference type="InterPro" id="IPR029753">
    <property type="entry name" value="D-isomer_DH_CS"/>
</dbReference>
<comment type="catalytic activity">
    <reaction evidence="1">
        <text>Thiol-dependent hydrolysis of ester, thioester, amide, peptide and isopeptide bonds formed by the C-terminal Gly of ubiquitin (a 76-residue protein attached to proteins as an intracellular targeting signal).</text>
        <dbReference type="EC" id="3.4.19.12"/>
    </reaction>
</comment>
<dbReference type="EC" id="3.4.19.12" evidence="3"/>
<dbReference type="PROSITE" id="PS00671">
    <property type="entry name" value="D_2_HYDROXYACID_DH_3"/>
    <property type="match status" value="1"/>
</dbReference>
<feature type="compositionally biased region" description="Low complexity" evidence="6">
    <location>
        <begin position="1050"/>
        <end position="1062"/>
    </location>
</feature>
<dbReference type="InterPro" id="IPR018200">
    <property type="entry name" value="USP_CS"/>
</dbReference>
<dbReference type="PANTHER" id="PTHR21646:SF23">
    <property type="entry name" value="UBIQUITIN CARBOXYL-TERMINAL HYDROLASE USP2"/>
    <property type="match status" value="1"/>
</dbReference>
<dbReference type="InterPro" id="IPR029752">
    <property type="entry name" value="D-isomer_DH_CS1"/>
</dbReference>
<dbReference type="PROSITE" id="PS00973">
    <property type="entry name" value="USP_2"/>
    <property type="match status" value="1"/>
</dbReference>
<evidence type="ECO:0000256" key="4">
    <source>
        <dbReference type="ARBA" id="ARBA00023002"/>
    </source>
</evidence>
<feature type="compositionally biased region" description="Basic and acidic residues" evidence="6">
    <location>
        <begin position="783"/>
        <end position="801"/>
    </location>
</feature>
<dbReference type="PROSITE" id="PS50235">
    <property type="entry name" value="USP_3"/>
    <property type="match status" value="1"/>
</dbReference>
<evidence type="ECO:0000256" key="6">
    <source>
        <dbReference type="SAM" id="MobiDB-lite"/>
    </source>
</evidence>
<evidence type="ECO:0000313" key="8">
    <source>
        <dbReference type="EMBL" id="TGZ46378.1"/>
    </source>
</evidence>
<evidence type="ECO:0000313" key="9">
    <source>
        <dbReference type="Proteomes" id="UP000310200"/>
    </source>
</evidence>
<accession>A0A4S2KFK0</accession>
<keyword evidence="9" id="KW-1185">Reference proteome</keyword>
<name>A0A4S2KFK0_9HYME</name>
<dbReference type="Pfam" id="PF19304">
    <property type="entry name" value="PGDH_inter"/>
    <property type="match status" value="1"/>
</dbReference>
<dbReference type="Pfam" id="PF00389">
    <property type="entry name" value="2-Hacid_dh"/>
    <property type="match status" value="1"/>
</dbReference>
<dbReference type="InterPro" id="IPR006140">
    <property type="entry name" value="D-isomer_DH_NAD-bd"/>
</dbReference>
<feature type="compositionally biased region" description="Low complexity" evidence="6">
    <location>
        <begin position="839"/>
        <end position="857"/>
    </location>
</feature>
<evidence type="ECO:0000259" key="7">
    <source>
        <dbReference type="PROSITE" id="PS50235"/>
    </source>
</evidence>
<protein>
    <recommendedName>
        <fullName evidence="3">ubiquitinyl hydrolase 1</fullName>
        <ecNumber evidence="3">3.4.19.12</ecNumber>
    </recommendedName>
</protein>
<dbReference type="InterPro" id="IPR001394">
    <property type="entry name" value="Peptidase_C19_UCH"/>
</dbReference>
<gene>
    <name evidence="8" type="ORF">DBV15_03675</name>
</gene>
<feature type="region of interest" description="Disordered" evidence="6">
    <location>
        <begin position="782"/>
        <end position="812"/>
    </location>
</feature>